<keyword evidence="3" id="KW-1185">Reference proteome</keyword>
<proteinExistence type="predicted"/>
<comment type="caution">
    <text evidence="2">The sequence shown here is derived from an EMBL/GenBank/DDBJ whole genome shotgun (WGS) entry which is preliminary data.</text>
</comment>
<feature type="region of interest" description="Disordered" evidence="1">
    <location>
        <begin position="74"/>
        <end position="93"/>
    </location>
</feature>
<evidence type="ECO:0000313" key="2">
    <source>
        <dbReference type="EMBL" id="MBW0511595.1"/>
    </source>
</evidence>
<gene>
    <name evidence="2" type="ORF">O181_051310</name>
</gene>
<feature type="compositionally biased region" description="Polar residues" evidence="1">
    <location>
        <begin position="84"/>
        <end position="93"/>
    </location>
</feature>
<accession>A0A9Q3E2U9</accession>
<dbReference type="Proteomes" id="UP000765509">
    <property type="component" value="Unassembled WGS sequence"/>
</dbReference>
<protein>
    <submittedName>
        <fullName evidence="2">Uncharacterized protein</fullName>
    </submittedName>
</protein>
<dbReference type="AlphaFoldDB" id="A0A9Q3E2U9"/>
<dbReference type="EMBL" id="AVOT02022273">
    <property type="protein sequence ID" value="MBW0511595.1"/>
    <property type="molecule type" value="Genomic_DNA"/>
</dbReference>
<name>A0A9Q3E2U9_9BASI</name>
<evidence type="ECO:0000256" key="1">
    <source>
        <dbReference type="SAM" id="MobiDB-lite"/>
    </source>
</evidence>
<sequence>MPGQPHDSSNTSLCGCRHPMLQMQILTLLQVPKNSKNCLCQGRLPTIHTQILIPVQVPNASHAHPYACTGSQHFRPFLTPGQPPENSKNSFHD</sequence>
<evidence type="ECO:0000313" key="3">
    <source>
        <dbReference type="Proteomes" id="UP000765509"/>
    </source>
</evidence>
<organism evidence="2 3">
    <name type="scientific">Austropuccinia psidii MF-1</name>
    <dbReference type="NCBI Taxonomy" id="1389203"/>
    <lineage>
        <taxon>Eukaryota</taxon>
        <taxon>Fungi</taxon>
        <taxon>Dikarya</taxon>
        <taxon>Basidiomycota</taxon>
        <taxon>Pucciniomycotina</taxon>
        <taxon>Pucciniomycetes</taxon>
        <taxon>Pucciniales</taxon>
        <taxon>Sphaerophragmiaceae</taxon>
        <taxon>Austropuccinia</taxon>
    </lineage>
</organism>
<reference evidence="2" key="1">
    <citation type="submission" date="2021-03" db="EMBL/GenBank/DDBJ databases">
        <title>Draft genome sequence of rust myrtle Austropuccinia psidii MF-1, a brazilian biotype.</title>
        <authorList>
            <person name="Quecine M.C."/>
            <person name="Pachon D.M.R."/>
            <person name="Bonatelli M.L."/>
            <person name="Correr F.H."/>
            <person name="Franceschini L.M."/>
            <person name="Leite T.F."/>
            <person name="Margarido G.R.A."/>
            <person name="Almeida C.A."/>
            <person name="Ferrarezi J.A."/>
            <person name="Labate C.A."/>
        </authorList>
    </citation>
    <scope>NUCLEOTIDE SEQUENCE</scope>
    <source>
        <strain evidence="2">MF-1</strain>
    </source>
</reference>